<dbReference type="PROSITE" id="PS50110">
    <property type="entry name" value="RESPONSE_REGULATORY"/>
    <property type="match status" value="1"/>
</dbReference>
<evidence type="ECO:0000256" key="6">
    <source>
        <dbReference type="ARBA" id="ARBA00023012"/>
    </source>
</evidence>
<dbReference type="CDD" id="cd00082">
    <property type="entry name" value="HisKA"/>
    <property type="match status" value="1"/>
</dbReference>
<proteinExistence type="predicted"/>
<dbReference type="CDD" id="cd00075">
    <property type="entry name" value="HATPase"/>
    <property type="match status" value="1"/>
</dbReference>
<gene>
    <name evidence="13" type="ORF">sS8_2239</name>
</gene>
<dbReference type="InterPro" id="IPR001789">
    <property type="entry name" value="Sig_transdc_resp-reg_receiver"/>
</dbReference>
<evidence type="ECO:0000256" key="1">
    <source>
        <dbReference type="ARBA" id="ARBA00000085"/>
    </source>
</evidence>
<dbReference type="Gene3D" id="3.30.565.10">
    <property type="entry name" value="Histidine kinase-like ATPase, C-terminal domain"/>
    <property type="match status" value="1"/>
</dbReference>
<dbReference type="AlphaFoldDB" id="A0A250KTB3"/>
<dbReference type="Proteomes" id="UP000266313">
    <property type="component" value="Chromosome"/>
</dbReference>
<keyword evidence="6" id="KW-0902">Two-component regulatory system</keyword>
<protein>
    <recommendedName>
        <fullName evidence="2">histidine kinase</fullName>
        <ecNumber evidence="2">2.7.13.3</ecNumber>
    </recommendedName>
</protein>
<dbReference type="KEGG" id="mmai:sS8_2239"/>
<evidence type="ECO:0000259" key="11">
    <source>
        <dbReference type="PROSITE" id="PS50109"/>
    </source>
</evidence>
<keyword evidence="9" id="KW-0175">Coiled coil</keyword>
<name>A0A250KTB3_9GAMM</name>
<dbReference type="InterPro" id="IPR005467">
    <property type="entry name" value="His_kinase_dom"/>
</dbReference>
<evidence type="ECO:0000256" key="2">
    <source>
        <dbReference type="ARBA" id="ARBA00012438"/>
    </source>
</evidence>
<dbReference type="Pfam" id="PF00512">
    <property type="entry name" value="HisKA"/>
    <property type="match status" value="1"/>
</dbReference>
<feature type="domain" description="Histidine kinase" evidence="11">
    <location>
        <begin position="146"/>
        <end position="364"/>
    </location>
</feature>
<keyword evidence="4" id="KW-0808">Transferase</keyword>
<dbReference type="RefSeq" id="WP_119629652.1">
    <property type="nucleotide sequence ID" value="NZ_AP017928.1"/>
</dbReference>
<evidence type="ECO:0000313" key="13">
    <source>
        <dbReference type="EMBL" id="BBA34191.1"/>
    </source>
</evidence>
<keyword evidence="3 8" id="KW-0597">Phosphoprotein</keyword>
<dbReference type="PANTHER" id="PTHR43547">
    <property type="entry name" value="TWO-COMPONENT HISTIDINE KINASE"/>
    <property type="match status" value="1"/>
</dbReference>
<dbReference type="InterPro" id="IPR036890">
    <property type="entry name" value="HATPase_C_sf"/>
</dbReference>
<dbReference type="SMART" id="SM00448">
    <property type="entry name" value="REC"/>
    <property type="match status" value="1"/>
</dbReference>
<organism evidence="13 14">
    <name type="scientific">Methylocaldum marinum</name>
    <dbReference type="NCBI Taxonomy" id="1432792"/>
    <lineage>
        <taxon>Bacteria</taxon>
        <taxon>Pseudomonadati</taxon>
        <taxon>Pseudomonadota</taxon>
        <taxon>Gammaproteobacteria</taxon>
        <taxon>Methylococcales</taxon>
        <taxon>Methylococcaceae</taxon>
        <taxon>Methylocaldum</taxon>
    </lineage>
</organism>
<dbReference type="SMART" id="SM00387">
    <property type="entry name" value="HATPase_c"/>
    <property type="match status" value="1"/>
</dbReference>
<accession>A0A250KTB3</accession>
<dbReference type="Gene3D" id="3.40.50.2300">
    <property type="match status" value="1"/>
</dbReference>
<dbReference type="Pfam" id="PF00072">
    <property type="entry name" value="Response_reg"/>
    <property type="match status" value="1"/>
</dbReference>
<feature type="region of interest" description="Disordered" evidence="10">
    <location>
        <begin position="363"/>
        <end position="397"/>
    </location>
</feature>
<dbReference type="EMBL" id="AP017928">
    <property type="protein sequence ID" value="BBA34191.1"/>
    <property type="molecule type" value="Genomic_DNA"/>
</dbReference>
<dbReference type="GO" id="GO:0000155">
    <property type="term" value="F:phosphorelay sensor kinase activity"/>
    <property type="evidence" value="ECO:0007669"/>
    <property type="project" value="InterPro"/>
</dbReference>
<reference evidence="13 14" key="1">
    <citation type="submission" date="2016-12" db="EMBL/GenBank/DDBJ databases">
        <title>Genome sequencing of Methylocaldum marinum.</title>
        <authorList>
            <person name="Takeuchi M."/>
            <person name="Kamagata Y."/>
            <person name="Hiraoka S."/>
            <person name="Oshima K."/>
            <person name="Hattori M."/>
            <person name="Iwasaki W."/>
        </authorList>
    </citation>
    <scope>NUCLEOTIDE SEQUENCE [LARGE SCALE GENOMIC DNA]</scope>
    <source>
        <strain evidence="13 14">S8</strain>
    </source>
</reference>
<evidence type="ECO:0000256" key="4">
    <source>
        <dbReference type="ARBA" id="ARBA00022679"/>
    </source>
</evidence>
<evidence type="ECO:0000256" key="8">
    <source>
        <dbReference type="PROSITE-ProRule" id="PRU00169"/>
    </source>
</evidence>
<dbReference type="SUPFAM" id="SSF55874">
    <property type="entry name" value="ATPase domain of HSP90 chaperone/DNA topoisomerase II/histidine kinase"/>
    <property type="match status" value="1"/>
</dbReference>
<dbReference type="InterPro" id="IPR003594">
    <property type="entry name" value="HATPase_dom"/>
</dbReference>
<dbReference type="FunFam" id="3.30.565.10:FF:000006">
    <property type="entry name" value="Sensor histidine kinase WalK"/>
    <property type="match status" value="1"/>
</dbReference>
<dbReference type="InterPro" id="IPR011006">
    <property type="entry name" value="CheY-like_superfamily"/>
</dbReference>
<dbReference type="InterPro" id="IPR003661">
    <property type="entry name" value="HisK_dim/P_dom"/>
</dbReference>
<feature type="coiled-coil region" evidence="9">
    <location>
        <begin position="119"/>
        <end position="146"/>
    </location>
</feature>
<evidence type="ECO:0000256" key="3">
    <source>
        <dbReference type="ARBA" id="ARBA00022553"/>
    </source>
</evidence>
<dbReference type="GO" id="GO:0005886">
    <property type="term" value="C:plasma membrane"/>
    <property type="evidence" value="ECO:0007669"/>
    <property type="project" value="UniProtKB-ARBA"/>
</dbReference>
<dbReference type="Pfam" id="PF02518">
    <property type="entry name" value="HATPase_c"/>
    <property type="match status" value="1"/>
</dbReference>
<evidence type="ECO:0000313" key="14">
    <source>
        <dbReference type="Proteomes" id="UP000266313"/>
    </source>
</evidence>
<dbReference type="PANTHER" id="PTHR43547:SF2">
    <property type="entry name" value="HYBRID SIGNAL TRANSDUCTION HISTIDINE KINASE C"/>
    <property type="match status" value="1"/>
</dbReference>
<dbReference type="InterPro" id="IPR004358">
    <property type="entry name" value="Sig_transdc_His_kin-like_C"/>
</dbReference>
<dbReference type="PROSITE" id="PS50109">
    <property type="entry name" value="HIS_KIN"/>
    <property type="match status" value="1"/>
</dbReference>
<sequence>MQQHYHVLLVEDSPSDAFLVEDALSQVGVVCFELERATRLSEAKEMLSGQRFDVILLDLNLPDAEGIETLLRIRDLASSVPIVVFTGLDNEAVGFRLIQEGAQDYVIKGQFQGNLLIRSIRYAIERKRIEEELKEADRRKDEFLAMLSHELRNPLAPIRNAVEVLKQPNLTPFHVEWVRGIIDRQLSQLTRLVDDLLDISRLTCGKVTLKRQSLELTTTIFHAVEASRPLIDACEHELCLQLPSTRLWVKADFARLTQVFSNLLDNAAKYTDVGGVIRLLVDVEGKEAVIRVQDNGMGISPSSLPHIFDLFTQEPRSLDRAQGGLGIGLSLVKRLVEMHDGVVEAYSAGTGTGSEFVVRLPLLDGNSSGEMPPPELAEGPDESANGSDPSLEPVSKPLNRKSFKAFLQYSSRICWTRMPGTNR</sequence>
<dbReference type="SMART" id="SM00388">
    <property type="entry name" value="HisKA"/>
    <property type="match status" value="1"/>
</dbReference>
<evidence type="ECO:0000256" key="7">
    <source>
        <dbReference type="ARBA" id="ARBA00023136"/>
    </source>
</evidence>
<dbReference type="PRINTS" id="PR00344">
    <property type="entry name" value="BCTRLSENSOR"/>
</dbReference>
<feature type="domain" description="Response regulatory" evidence="12">
    <location>
        <begin position="6"/>
        <end position="123"/>
    </location>
</feature>
<evidence type="ECO:0000256" key="9">
    <source>
        <dbReference type="SAM" id="Coils"/>
    </source>
</evidence>
<keyword evidence="14" id="KW-1185">Reference proteome</keyword>
<evidence type="ECO:0000256" key="5">
    <source>
        <dbReference type="ARBA" id="ARBA00022777"/>
    </source>
</evidence>
<evidence type="ECO:0000259" key="12">
    <source>
        <dbReference type="PROSITE" id="PS50110"/>
    </source>
</evidence>
<keyword evidence="5" id="KW-0418">Kinase</keyword>
<keyword evidence="7" id="KW-0472">Membrane</keyword>
<dbReference type="Gene3D" id="1.10.287.130">
    <property type="match status" value="1"/>
</dbReference>
<feature type="modified residue" description="4-aspartylphosphate" evidence="8">
    <location>
        <position position="58"/>
    </location>
</feature>
<dbReference type="FunFam" id="1.10.287.130:FF:000001">
    <property type="entry name" value="Two-component sensor histidine kinase"/>
    <property type="match status" value="1"/>
</dbReference>
<dbReference type="EC" id="2.7.13.3" evidence="2"/>
<dbReference type="SUPFAM" id="SSF52172">
    <property type="entry name" value="CheY-like"/>
    <property type="match status" value="1"/>
</dbReference>
<dbReference type="OrthoDB" id="1931120at2"/>
<evidence type="ECO:0000256" key="10">
    <source>
        <dbReference type="SAM" id="MobiDB-lite"/>
    </source>
</evidence>
<comment type="catalytic activity">
    <reaction evidence="1">
        <text>ATP + protein L-histidine = ADP + protein N-phospho-L-histidine.</text>
        <dbReference type="EC" id="2.7.13.3"/>
    </reaction>
</comment>
<dbReference type="CDD" id="cd00156">
    <property type="entry name" value="REC"/>
    <property type="match status" value="1"/>
</dbReference>